<evidence type="ECO:0000256" key="8">
    <source>
        <dbReference type="RuleBase" id="RU003827"/>
    </source>
</evidence>
<dbReference type="GeneTree" id="ENSGT00550000074954"/>
<dbReference type="PROSITE" id="PS50866">
    <property type="entry name" value="GOLD"/>
    <property type="match status" value="1"/>
</dbReference>
<accession>A0A671U788</accession>
<sequence>MSRLCVFLLLPVLLGPASAIQFYLPVHSVKCLQEDIHKNVLVTGEYEVSEEPETTTNLKITDSAGDLLFNKENITSGKFSFTTETQDRFNICFHSTLTMGDGKVPDRLVTLKTKHGVDALNQEEIAKVEKLNPLEAKLRTLEHLSNSMADDFVYMRKRGKEMRRTNASTNTRVLFINIISVSCLCSMAIWQVFYLRRFFRTKKLIE</sequence>
<evidence type="ECO:0000256" key="1">
    <source>
        <dbReference type="ARBA" id="ARBA00004115"/>
    </source>
</evidence>
<feature type="signal peptide" evidence="10">
    <location>
        <begin position="1"/>
        <end position="19"/>
    </location>
</feature>
<reference evidence="12" key="1">
    <citation type="submission" date="2021-04" db="EMBL/GenBank/DDBJ databases">
        <authorList>
            <consortium name="Wellcome Sanger Institute Data Sharing"/>
        </authorList>
    </citation>
    <scope>NUCLEOTIDE SEQUENCE [LARGE SCALE GENOMIC DNA]</scope>
</reference>
<feature type="transmembrane region" description="Helical" evidence="9">
    <location>
        <begin position="173"/>
        <end position="195"/>
    </location>
</feature>
<evidence type="ECO:0000256" key="9">
    <source>
        <dbReference type="SAM" id="Phobius"/>
    </source>
</evidence>
<evidence type="ECO:0000259" key="11">
    <source>
        <dbReference type="PROSITE" id="PS50866"/>
    </source>
</evidence>
<comment type="subcellular location">
    <subcellularLocation>
        <location evidence="1">Endoplasmic reticulum membrane</location>
        <topology evidence="1">Single-pass type I membrane protein</topology>
    </subcellularLocation>
    <subcellularLocation>
        <location evidence="8">Membrane</location>
        <topology evidence="8">Single-pass type I membrane protein</topology>
    </subcellularLocation>
</comment>
<dbReference type="GO" id="GO:0005789">
    <property type="term" value="C:endoplasmic reticulum membrane"/>
    <property type="evidence" value="ECO:0007669"/>
    <property type="project" value="UniProtKB-SubCell"/>
</dbReference>
<dbReference type="RefSeq" id="XP_030299553.1">
    <property type="nucleotide sequence ID" value="XM_030443693.1"/>
</dbReference>
<dbReference type="GeneID" id="115597606"/>
<dbReference type="Pfam" id="PF01105">
    <property type="entry name" value="EMP24_GP25L"/>
    <property type="match status" value="1"/>
</dbReference>
<keyword evidence="4 10" id="KW-0732">Signal</keyword>
<keyword evidence="6 9" id="KW-1133">Transmembrane helix</keyword>
<evidence type="ECO:0000256" key="4">
    <source>
        <dbReference type="ARBA" id="ARBA00022729"/>
    </source>
</evidence>
<dbReference type="OMA" id="RVLFINI"/>
<reference evidence="12" key="3">
    <citation type="submission" date="2025-09" db="UniProtKB">
        <authorList>
            <consortium name="Ensembl"/>
        </authorList>
    </citation>
    <scope>IDENTIFICATION</scope>
</reference>
<dbReference type="InterPro" id="IPR009038">
    <property type="entry name" value="GOLD_dom"/>
</dbReference>
<comment type="similarity">
    <text evidence="2 8">Belongs to the EMP24/GP25L family.</text>
</comment>
<protein>
    <submittedName>
        <fullName evidence="12">Transmembrane emp24 domain-containing protein 10-like</fullName>
    </submittedName>
</protein>
<reference evidence="12" key="2">
    <citation type="submission" date="2025-08" db="UniProtKB">
        <authorList>
            <consortium name="Ensembl"/>
        </authorList>
    </citation>
    <scope>IDENTIFICATION</scope>
</reference>
<dbReference type="Ensembl" id="ENSSAUT00010010247.1">
    <property type="protein sequence ID" value="ENSSAUP00010009613.1"/>
    <property type="gene ID" value="ENSSAUG00010004732.1"/>
</dbReference>
<dbReference type="PANTHER" id="PTHR22811">
    <property type="entry name" value="TRANSMEMBRANE EMP24 DOMAIN-CONTAINING PROTEIN"/>
    <property type="match status" value="1"/>
</dbReference>
<dbReference type="AlphaFoldDB" id="A0A671U788"/>
<keyword evidence="3 8" id="KW-0812">Transmembrane</keyword>
<evidence type="ECO:0000313" key="13">
    <source>
        <dbReference type="Proteomes" id="UP000472265"/>
    </source>
</evidence>
<keyword evidence="13" id="KW-1185">Reference proteome</keyword>
<dbReference type="InParanoid" id="A0A671U788"/>
<evidence type="ECO:0000256" key="3">
    <source>
        <dbReference type="ARBA" id="ARBA00022692"/>
    </source>
</evidence>
<keyword evidence="7 9" id="KW-0472">Membrane</keyword>
<gene>
    <name evidence="12" type="primary">LOC115597606</name>
</gene>
<feature type="chain" id="PRO_5025606224" evidence="10">
    <location>
        <begin position="20"/>
        <end position="206"/>
    </location>
</feature>
<evidence type="ECO:0000313" key="12">
    <source>
        <dbReference type="Ensembl" id="ENSSAUP00010009613.1"/>
    </source>
</evidence>
<dbReference type="SMART" id="SM01190">
    <property type="entry name" value="EMP24_GP25L"/>
    <property type="match status" value="1"/>
</dbReference>
<name>A0A671U788_SPAAU</name>
<feature type="domain" description="GOLD" evidence="11">
    <location>
        <begin position="29"/>
        <end position="115"/>
    </location>
</feature>
<proteinExistence type="inferred from homology"/>
<evidence type="ECO:0000256" key="5">
    <source>
        <dbReference type="ARBA" id="ARBA00022824"/>
    </source>
</evidence>
<dbReference type="Proteomes" id="UP000472265">
    <property type="component" value="Chromosome 16"/>
</dbReference>
<keyword evidence="5" id="KW-0256">Endoplasmic reticulum</keyword>
<evidence type="ECO:0000256" key="6">
    <source>
        <dbReference type="ARBA" id="ARBA00022989"/>
    </source>
</evidence>
<evidence type="ECO:0000256" key="7">
    <source>
        <dbReference type="ARBA" id="ARBA00023136"/>
    </source>
</evidence>
<dbReference type="InterPro" id="IPR015720">
    <property type="entry name" value="Emp24-like"/>
</dbReference>
<evidence type="ECO:0000256" key="2">
    <source>
        <dbReference type="ARBA" id="ARBA00007104"/>
    </source>
</evidence>
<organism evidence="12 13">
    <name type="scientific">Sparus aurata</name>
    <name type="common">Gilthead sea bream</name>
    <dbReference type="NCBI Taxonomy" id="8175"/>
    <lineage>
        <taxon>Eukaryota</taxon>
        <taxon>Metazoa</taxon>
        <taxon>Chordata</taxon>
        <taxon>Craniata</taxon>
        <taxon>Vertebrata</taxon>
        <taxon>Euteleostomi</taxon>
        <taxon>Actinopterygii</taxon>
        <taxon>Neopterygii</taxon>
        <taxon>Teleostei</taxon>
        <taxon>Neoteleostei</taxon>
        <taxon>Acanthomorphata</taxon>
        <taxon>Eupercaria</taxon>
        <taxon>Spariformes</taxon>
        <taxon>Sparidae</taxon>
        <taxon>Sparus</taxon>
    </lineage>
</organism>
<evidence type="ECO:0000256" key="10">
    <source>
        <dbReference type="SAM" id="SignalP"/>
    </source>
</evidence>